<dbReference type="GO" id="GO:0015833">
    <property type="term" value="P:peptide transport"/>
    <property type="evidence" value="ECO:0007669"/>
    <property type="project" value="TreeGrafter"/>
</dbReference>
<dbReference type="PIRSF" id="PIRSF002741">
    <property type="entry name" value="MppA"/>
    <property type="match status" value="1"/>
</dbReference>
<gene>
    <name evidence="4" type="ORF">HMPREF9628_00581</name>
    <name evidence="3" type="ORF">HMPREF9630_01084</name>
</gene>
<evidence type="ECO:0000256" key="1">
    <source>
        <dbReference type="SAM" id="SignalP"/>
    </source>
</evidence>
<organism evidence="4 5">
    <name type="scientific">Peptoanaerobacter stomatis</name>
    <dbReference type="NCBI Taxonomy" id="796937"/>
    <lineage>
        <taxon>Bacteria</taxon>
        <taxon>Bacillati</taxon>
        <taxon>Bacillota</taxon>
        <taxon>Clostridia</taxon>
        <taxon>Peptostreptococcales</taxon>
        <taxon>Filifactoraceae</taxon>
        <taxon>Peptoanaerobacter</taxon>
    </lineage>
</organism>
<dbReference type="Proteomes" id="UP000003379">
    <property type="component" value="Unassembled WGS sequence"/>
</dbReference>
<dbReference type="RefSeq" id="WP_009526972.1">
    <property type="nucleotide sequence ID" value="NZ_JH414598.1"/>
</dbReference>
<dbReference type="STRING" id="796937.HMPREF9630_01084"/>
<reference evidence="4 5" key="1">
    <citation type="submission" date="2011-08" db="EMBL/GenBank/DDBJ databases">
        <title>The Genome Sequence of Eubacteriaceae bacterium CM5.</title>
        <authorList>
            <consortium name="The Broad Institute Genome Sequencing Platform"/>
            <person name="Earl A."/>
            <person name="Ward D."/>
            <person name="Feldgarden M."/>
            <person name="Gevers D."/>
            <person name="Sizova M."/>
            <person name="Hazen A."/>
            <person name="Epstein S."/>
            <person name="Young S.K."/>
            <person name="Zeng Q."/>
            <person name="Gargeya S."/>
            <person name="Fitzgerald M."/>
            <person name="Haas B."/>
            <person name="Abouelleil A."/>
            <person name="Alvarado L."/>
            <person name="Arachchi H.M."/>
            <person name="Berlin A."/>
            <person name="Brown A."/>
            <person name="Chapman S.B."/>
            <person name="Chen Z."/>
            <person name="Dunbar C."/>
            <person name="Freedman E."/>
            <person name="Gearin G."/>
            <person name="Gellesch M."/>
            <person name="Goldberg J."/>
            <person name="Griggs A."/>
            <person name="Gujja S."/>
            <person name="Heiman D."/>
            <person name="Howarth C."/>
            <person name="Larson L."/>
            <person name="Lui A."/>
            <person name="MacDonald P.J.P."/>
            <person name="Montmayeur A."/>
            <person name="Murphy C."/>
            <person name="Neiman D."/>
            <person name="Pearson M."/>
            <person name="Priest M."/>
            <person name="Roberts A."/>
            <person name="Saif S."/>
            <person name="Shea T."/>
            <person name="Shenoy N."/>
            <person name="Sisk P."/>
            <person name="Stolte C."/>
            <person name="Sykes S."/>
            <person name="Wortman J."/>
            <person name="Nusbaum C."/>
            <person name="Birren B."/>
        </authorList>
    </citation>
    <scope>NUCLEOTIDE SEQUENCE [LARGE SCALE GENOMIC DNA]</scope>
    <source>
        <strain evidence="4 5">CM5</strain>
    </source>
</reference>
<dbReference type="GO" id="GO:1904680">
    <property type="term" value="F:peptide transmembrane transporter activity"/>
    <property type="evidence" value="ECO:0007669"/>
    <property type="project" value="TreeGrafter"/>
</dbReference>
<dbReference type="OrthoDB" id="9772924at2"/>
<name>G9XF79_9FIRM</name>
<evidence type="ECO:0000313" key="3">
    <source>
        <dbReference type="EMBL" id="EHL14635.1"/>
    </source>
</evidence>
<dbReference type="PANTHER" id="PTHR30290">
    <property type="entry name" value="PERIPLASMIC BINDING COMPONENT OF ABC TRANSPORTER"/>
    <property type="match status" value="1"/>
</dbReference>
<dbReference type="Proteomes" id="UP000017818">
    <property type="component" value="Unassembled WGS sequence"/>
</dbReference>
<dbReference type="InterPro" id="IPR039424">
    <property type="entry name" value="SBP_5"/>
</dbReference>
<accession>G9XF79</accession>
<dbReference type="HOGENOM" id="CLU_017028_7_5_9"/>
<sequence length="509" mass="56883">MKKFKLLLILATVIISCSMLSACQKNDTTQTDDKKAQTQTADDTPVIIGQTWVLGDTDPTNSGTPWGLTSQGISETVFKLDKDGKLTSRFIESFKRVDPLTWTAVIKNTAKFSNGDVVDAKALADCLNIIQEKNALSNATAGKVTFTAKDDNTLEIKTERELQLLDSFLTEWANIVFKELPDNTYVFTGPYVIESFKPEIEFNLKPNPNYEGADNRPDVKILAFKDASAMKLAFDSGEIDMAFTVTPEVAKMIKDSGKNVKTIDAGYQYFGIFNLNSDILKDEKVRQAISLGINRDEYVKSLMGGRVATGFFAQYFDFAGDVKLSQDIEKAKTLLDEAGYVMKDNVRVKDDKTLDITLTTYPSRPDLPIIMQIMASQLKELGFNVNTQIVDGIDNVGKSGEFDLILYAQHTAPTGDPAFSLNQFFRADQPKNFSKYKSDEMDKILDELGKEEDNAKRVELAKKAQALVAKNLPVLYLIDPQWNIAVSDRLSDYQPYNGDYYIVNDQLKK</sequence>
<accession>V9HNL9</accession>
<dbReference type="InterPro" id="IPR000914">
    <property type="entry name" value="SBP_5_dom"/>
</dbReference>
<dbReference type="PATRIC" id="fig|796939.3.peg.2061"/>
<evidence type="ECO:0000313" key="4">
    <source>
        <dbReference type="EMBL" id="EHL17471.1"/>
    </source>
</evidence>
<dbReference type="Gene3D" id="3.40.190.10">
    <property type="entry name" value="Periplasmic binding protein-like II"/>
    <property type="match status" value="1"/>
</dbReference>
<dbReference type="InterPro" id="IPR030678">
    <property type="entry name" value="Peptide/Ni-bd"/>
</dbReference>
<keyword evidence="1" id="KW-0732">Signal</keyword>
<feature type="signal peptide" evidence="1">
    <location>
        <begin position="1"/>
        <end position="22"/>
    </location>
</feature>
<dbReference type="Pfam" id="PF00496">
    <property type="entry name" value="SBP_bac_5"/>
    <property type="match status" value="1"/>
</dbReference>
<evidence type="ECO:0000313" key="6">
    <source>
        <dbReference type="Proteomes" id="UP000017818"/>
    </source>
</evidence>
<feature type="domain" description="Solute-binding protein family 5" evidence="2">
    <location>
        <begin position="92"/>
        <end position="428"/>
    </location>
</feature>
<feature type="chain" id="PRO_5038285625" description="Solute-binding protein family 5 domain-containing protein" evidence="1">
    <location>
        <begin position="23"/>
        <end position="509"/>
    </location>
</feature>
<dbReference type="PROSITE" id="PS51257">
    <property type="entry name" value="PROKAR_LIPOPROTEIN"/>
    <property type="match status" value="1"/>
</dbReference>
<dbReference type="SUPFAM" id="SSF53850">
    <property type="entry name" value="Periplasmic binding protein-like II"/>
    <property type="match status" value="1"/>
</dbReference>
<evidence type="ECO:0000313" key="5">
    <source>
        <dbReference type="Proteomes" id="UP000003379"/>
    </source>
</evidence>
<protein>
    <recommendedName>
        <fullName evidence="2">Solute-binding protein family 5 domain-containing protein</fullName>
    </recommendedName>
</protein>
<dbReference type="GO" id="GO:0042597">
    <property type="term" value="C:periplasmic space"/>
    <property type="evidence" value="ECO:0007669"/>
    <property type="project" value="UniProtKB-ARBA"/>
</dbReference>
<dbReference type="PANTHER" id="PTHR30290:SF81">
    <property type="entry name" value="OLIGOPEPTIDE-BINDING PROTEIN OPPA"/>
    <property type="match status" value="1"/>
</dbReference>
<dbReference type="EMBL" id="AFZF02000004">
    <property type="protein sequence ID" value="EHL14635.1"/>
    <property type="molecule type" value="Genomic_DNA"/>
</dbReference>
<dbReference type="Gene3D" id="3.10.105.10">
    <property type="entry name" value="Dipeptide-binding Protein, Domain 3"/>
    <property type="match status" value="1"/>
</dbReference>
<dbReference type="AlphaFoldDB" id="G9XF79"/>
<dbReference type="EMBL" id="AFZG01000063">
    <property type="protein sequence ID" value="EHL17471.1"/>
    <property type="molecule type" value="Genomic_DNA"/>
</dbReference>
<dbReference type="GO" id="GO:0043190">
    <property type="term" value="C:ATP-binding cassette (ABC) transporter complex"/>
    <property type="evidence" value="ECO:0007669"/>
    <property type="project" value="InterPro"/>
</dbReference>
<reference evidence="3 6" key="2">
    <citation type="submission" date="2012-05" db="EMBL/GenBank/DDBJ databases">
        <title>The Genome Sequence of Eubacteriaceae bacterium CM2.</title>
        <authorList>
            <consortium name="The Broad Institute Genome Sequencing Platform"/>
            <person name="Earl A."/>
            <person name="Ward D."/>
            <person name="Feldgarden M."/>
            <person name="Gevers D."/>
            <person name="Sizova M."/>
            <person name="Hazen A."/>
            <person name="Epstein S."/>
            <person name="Walker B."/>
            <person name="Young S.K."/>
            <person name="Zeng Q."/>
            <person name="Gargeya S."/>
            <person name="Fitzgerald M."/>
            <person name="Haas B."/>
            <person name="Abouelleil A."/>
            <person name="Alvarado L."/>
            <person name="Arachchi H.M."/>
            <person name="Berlin A."/>
            <person name="Chapman S.B."/>
            <person name="Goldberg J."/>
            <person name="Griggs A."/>
            <person name="Gujja S."/>
            <person name="Hansen M."/>
            <person name="Howarth C."/>
            <person name="Imamovic A."/>
            <person name="Larimer J."/>
            <person name="McCowen C."/>
            <person name="Montmayeur A."/>
            <person name="Murphy C."/>
            <person name="Neiman D."/>
            <person name="Pearson M."/>
            <person name="Priest M."/>
            <person name="Roberts A."/>
            <person name="Saif S."/>
            <person name="Shea T."/>
            <person name="Sisk P."/>
            <person name="Sykes S."/>
            <person name="Wortman J."/>
            <person name="Nusbaum C."/>
            <person name="Birren B."/>
        </authorList>
    </citation>
    <scope>NUCLEOTIDE SEQUENCE [LARGE SCALE GENOMIC DNA]</scope>
    <source>
        <strain evidence="3 6">CM2</strain>
    </source>
</reference>
<proteinExistence type="predicted"/>
<evidence type="ECO:0000259" key="2">
    <source>
        <dbReference type="Pfam" id="PF00496"/>
    </source>
</evidence>
<comment type="caution">
    <text evidence="4">The sequence shown here is derived from an EMBL/GenBank/DDBJ whole genome shotgun (WGS) entry which is preliminary data.</text>
</comment>